<comment type="caution">
    <text evidence="2">The sequence shown here is derived from an EMBL/GenBank/DDBJ whole genome shotgun (WGS) entry which is preliminary data.</text>
</comment>
<dbReference type="AlphaFoldDB" id="A0A367LA45"/>
<proteinExistence type="predicted"/>
<dbReference type="EMBL" id="LKCN02000010">
    <property type="protein sequence ID" value="RCI11283.1"/>
    <property type="molecule type" value="Genomic_DNA"/>
</dbReference>
<feature type="compositionally biased region" description="Low complexity" evidence="1">
    <location>
        <begin position="44"/>
        <end position="56"/>
    </location>
</feature>
<feature type="region of interest" description="Disordered" evidence="1">
    <location>
        <begin position="23"/>
        <end position="57"/>
    </location>
</feature>
<reference evidence="2 3" key="1">
    <citation type="journal article" date="2015" name="BMC Genomics">
        <title>Insights from the genome of Ophiocordyceps polyrhachis-furcata to pathogenicity and host specificity in insect fungi.</title>
        <authorList>
            <person name="Wichadakul D."/>
            <person name="Kobmoo N."/>
            <person name="Ingsriswang S."/>
            <person name="Tangphatsornruang S."/>
            <person name="Chantasingh D."/>
            <person name="Luangsa-ard J.J."/>
            <person name="Eurwilaichitr L."/>
        </authorList>
    </citation>
    <scope>NUCLEOTIDE SEQUENCE [LARGE SCALE GENOMIC DNA]</scope>
    <source>
        <strain evidence="2 3">BCC 54312</strain>
    </source>
</reference>
<protein>
    <submittedName>
        <fullName evidence="2">Uncharacterized protein</fullName>
    </submittedName>
</protein>
<accession>A0A367LA45</accession>
<gene>
    <name evidence="2" type="ORF">L249_7782</name>
</gene>
<organism evidence="2 3">
    <name type="scientific">Ophiocordyceps polyrhachis-furcata BCC 54312</name>
    <dbReference type="NCBI Taxonomy" id="1330021"/>
    <lineage>
        <taxon>Eukaryota</taxon>
        <taxon>Fungi</taxon>
        <taxon>Dikarya</taxon>
        <taxon>Ascomycota</taxon>
        <taxon>Pezizomycotina</taxon>
        <taxon>Sordariomycetes</taxon>
        <taxon>Hypocreomycetidae</taxon>
        <taxon>Hypocreales</taxon>
        <taxon>Ophiocordycipitaceae</taxon>
        <taxon>Ophiocordyceps</taxon>
    </lineage>
</organism>
<sequence>MKCLCLPGLWFLNLASKKRGRATEVGGADASCLDNGTPKGRGGPRYPRGGARSGAPDDGVIMERVMNGIARVHPADGHDVMSEWSRKIPPSEQSGLTEVHSSARWQNQGRHLESSSYSRLVRESAERNKILYKLRLEVVIHRPHRYIAFPHYSLVAATAHLMFQPLNLCPHVAWHPGLTPSSSQAAKSLFFFRLLPFLRAFSIISNSKTHCLGTGKLPNCRSIGGTSEEMLRQQAL</sequence>
<evidence type="ECO:0000313" key="2">
    <source>
        <dbReference type="EMBL" id="RCI11283.1"/>
    </source>
</evidence>
<keyword evidence="3" id="KW-1185">Reference proteome</keyword>
<evidence type="ECO:0000256" key="1">
    <source>
        <dbReference type="SAM" id="MobiDB-lite"/>
    </source>
</evidence>
<name>A0A367LA45_9HYPO</name>
<dbReference type="Proteomes" id="UP000253664">
    <property type="component" value="Unassembled WGS sequence"/>
</dbReference>
<evidence type="ECO:0000313" key="3">
    <source>
        <dbReference type="Proteomes" id="UP000253664"/>
    </source>
</evidence>